<evidence type="ECO:0008006" key="3">
    <source>
        <dbReference type="Google" id="ProtNLM"/>
    </source>
</evidence>
<dbReference type="Gene3D" id="3.30.460.40">
    <property type="match status" value="1"/>
</dbReference>
<comment type="caution">
    <text evidence="1">The sequence shown here is derived from an EMBL/GenBank/DDBJ whole genome shotgun (WGS) entry which is preliminary data.</text>
</comment>
<dbReference type="OrthoDB" id="9773927at2"/>
<dbReference type="RefSeq" id="WP_129403460.1">
    <property type="nucleotide sequence ID" value="NZ_SBKP01000003.1"/>
</dbReference>
<protein>
    <recommendedName>
        <fullName evidence="3">Nucleotidyltransferase family protein</fullName>
    </recommendedName>
</protein>
<keyword evidence="2" id="KW-1185">Reference proteome</keyword>
<dbReference type="EMBL" id="SBKP01000003">
    <property type="protein sequence ID" value="RXR29923.1"/>
    <property type="molecule type" value="Genomic_DNA"/>
</dbReference>
<reference evidence="2" key="1">
    <citation type="submission" date="2019-01" db="EMBL/GenBank/DDBJ databases">
        <title>Cytophagaceae bacterium strain CAR-16.</title>
        <authorList>
            <person name="Chen W.-M."/>
        </authorList>
    </citation>
    <scope>NUCLEOTIDE SEQUENCE [LARGE SCALE GENOMIC DNA]</scope>
    <source>
        <strain evidence="2">CHR27</strain>
    </source>
</reference>
<evidence type="ECO:0000313" key="2">
    <source>
        <dbReference type="Proteomes" id="UP000290958"/>
    </source>
</evidence>
<dbReference type="Pfam" id="PF14907">
    <property type="entry name" value="NTP_transf_5"/>
    <property type="match status" value="1"/>
</dbReference>
<sequence>MKATVPHGRNRPSLLAPEASIPASLAALARPIAPCLVGAEPAAPVPEHGADWGALVRLAERHRVVPALAAALAGSANALPEPLAARLSALAQQAAFEELALAATVREIVALMEQRGIGCIVLKGVPLSLMLHGRLGMRTSRDIDILVAPRDATAALDMLESMGFYRRGGEGALPALMRRRKDVELLHDGRRQIVELHWRLFDNACLLPLPANMAPGRVALPSGAQCAVLPERLNLLYLANHGAQHGWSRLKWLVDLAALLAPMGQDGIAALYDGIGWAEGRRSMAQALLLCGALFGWPVPDAVLRDAGRDWRIRALVRIALRVLAGGGEREIEDIAFATTRKNISHYLISSAPRYLWNELIFDLNDVSGLPKGSRWRKWGAAGRLAGWIACAGRAHG</sequence>
<accession>A0A4Q1KJC9</accession>
<dbReference type="Proteomes" id="UP000290958">
    <property type="component" value="Unassembled WGS sequence"/>
</dbReference>
<dbReference type="AlphaFoldDB" id="A0A4Q1KJC9"/>
<dbReference type="InterPro" id="IPR039498">
    <property type="entry name" value="NTP_transf_5"/>
</dbReference>
<gene>
    <name evidence="1" type="ORF">EQG66_05130</name>
</gene>
<organism evidence="1 2">
    <name type="scientific">Sphingobium fluviale</name>
    <dbReference type="NCBI Taxonomy" id="2506423"/>
    <lineage>
        <taxon>Bacteria</taxon>
        <taxon>Pseudomonadati</taxon>
        <taxon>Pseudomonadota</taxon>
        <taxon>Alphaproteobacteria</taxon>
        <taxon>Sphingomonadales</taxon>
        <taxon>Sphingomonadaceae</taxon>
        <taxon>Sphingobium</taxon>
    </lineage>
</organism>
<name>A0A4Q1KJC9_9SPHN</name>
<evidence type="ECO:0000313" key="1">
    <source>
        <dbReference type="EMBL" id="RXR29923.1"/>
    </source>
</evidence>
<proteinExistence type="predicted"/>